<dbReference type="RefSeq" id="WP_286343924.1">
    <property type="nucleotide sequence ID" value="NZ_AP027732.1"/>
</dbReference>
<dbReference type="SUPFAM" id="SSF51735">
    <property type="entry name" value="NAD(P)-binding Rossmann-fold domains"/>
    <property type="match status" value="1"/>
</dbReference>
<evidence type="ECO:0000313" key="2">
    <source>
        <dbReference type="EMBL" id="BDZ51072.1"/>
    </source>
</evidence>
<dbReference type="EMBL" id="AP027732">
    <property type="protein sequence ID" value="BDZ51072.1"/>
    <property type="molecule type" value="Genomic_DNA"/>
</dbReference>
<dbReference type="InterPro" id="IPR002347">
    <property type="entry name" value="SDR_fam"/>
</dbReference>
<dbReference type="Pfam" id="PF00106">
    <property type="entry name" value="adh_short"/>
    <property type="match status" value="1"/>
</dbReference>
<dbReference type="InterPro" id="IPR036291">
    <property type="entry name" value="NAD(P)-bd_dom_sf"/>
</dbReference>
<dbReference type="PANTHER" id="PTHR43157">
    <property type="entry name" value="PHOSPHATIDYLINOSITOL-GLYCAN BIOSYNTHESIS CLASS F PROTEIN-RELATED"/>
    <property type="match status" value="1"/>
</dbReference>
<proteinExistence type="predicted"/>
<keyword evidence="3" id="KW-1185">Reference proteome</keyword>
<name>A0ABM8GRI4_9MICO</name>
<organism evidence="2 3">
    <name type="scientific">Frondihabitans sucicola</name>
    <dbReference type="NCBI Taxonomy" id="1268041"/>
    <lineage>
        <taxon>Bacteria</taxon>
        <taxon>Bacillati</taxon>
        <taxon>Actinomycetota</taxon>
        <taxon>Actinomycetes</taxon>
        <taxon>Micrococcales</taxon>
        <taxon>Microbacteriaceae</taxon>
        <taxon>Frondihabitans</taxon>
    </lineage>
</organism>
<dbReference type="Proteomes" id="UP001321486">
    <property type="component" value="Chromosome"/>
</dbReference>
<dbReference type="Gene3D" id="3.40.50.720">
    <property type="entry name" value="NAD(P)-binding Rossmann-like Domain"/>
    <property type="match status" value="1"/>
</dbReference>
<dbReference type="PANTHER" id="PTHR43157:SF31">
    <property type="entry name" value="PHOSPHATIDYLINOSITOL-GLYCAN BIOSYNTHESIS CLASS F PROTEIN"/>
    <property type="match status" value="1"/>
</dbReference>
<reference evidence="3" key="1">
    <citation type="journal article" date="2019" name="Int. J. Syst. Evol. Microbiol.">
        <title>The Global Catalogue of Microorganisms (GCM) 10K type strain sequencing project: providing services to taxonomists for standard genome sequencing and annotation.</title>
        <authorList>
            <consortium name="The Broad Institute Genomics Platform"/>
            <consortium name="The Broad Institute Genome Sequencing Center for Infectious Disease"/>
            <person name="Wu L."/>
            <person name="Ma J."/>
        </authorList>
    </citation>
    <scope>NUCLEOTIDE SEQUENCE [LARGE SCALE GENOMIC DNA]</scope>
    <source>
        <strain evidence="3">NBRC 108728</strain>
    </source>
</reference>
<evidence type="ECO:0000256" key="1">
    <source>
        <dbReference type="ARBA" id="ARBA00023002"/>
    </source>
</evidence>
<evidence type="ECO:0000313" key="3">
    <source>
        <dbReference type="Proteomes" id="UP001321486"/>
    </source>
</evidence>
<keyword evidence="1" id="KW-0560">Oxidoreductase</keyword>
<sequence>MTTPRTIVLTGASSGIGRKAAVALASGGATVAVVGRNPERTRAVADAVGGVAHVADFDRLDNVRRLADTLLDAHARIDVLANNAGGLVSRREVTADGFERTLQSNHLAPFLLTRLLLPRLIESGGRVVSTSSTANLLGHVRLDDLNWKKRAWVGGWRAYGTSKLLTNMFVSQLAARTSVAAFAFHPGFVSTGFGGDSASMRMVNLLTHGNYGISADAGAVPLIQLAGPTTIGVPSGTYFDQLKPFGRQAPQAKNVQLAEAVWERSSELVGLGSEI</sequence>
<protein>
    <submittedName>
        <fullName evidence="2">Short-chain dehydrogenase</fullName>
    </submittedName>
</protein>
<accession>A0ABM8GRI4</accession>
<dbReference type="PRINTS" id="PR00081">
    <property type="entry name" value="GDHRDH"/>
</dbReference>
<gene>
    <name evidence="2" type="ORF">GCM10025867_33130</name>
</gene>